<dbReference type="AlphaFoldDB" id="A0A368F8H9"/>
<dbReference type="STRING" id="29170.A0A368F8H9"/>
<dbReference type="EMBL" id="JOJR01002590">
    <property type="protein sequence ID" value="RCN28471.1"/>
    <property type="molecule type" value="Genomic_DNA"/>
</dbReference>
<keyword evidence="3" id="KW-1185">Reference proteome</keyword>
<organism evidence="2 3">
    <name type="scientific">Ancylostoma caninum</name>
    <name type="common">Dog hookworm</name>
    <dbReference type="NCBI Taxonomy" id="29170"/>
    <lineage>
        <taxon>Eukaryota</taxon>
        <taxon>Metazoa</taxon>
        <taxon>Ecdysozoa</taxon>
        <taxon>Nematoda</taxon>
        <taxon>Chromadorea</taxon>
        <taxon>Rhabditida</taxon>
        <taxon>Rhabditina</taxon>
        <taxon>Rhabditomorpha</taxon>
        <taxon>Strongyloidea</taxon>
        <taxon>Ancylostomatidae</taxon>
        <taxon>Ancylostomatinae</taxon>
        <taxon>Ancylostoma</taxon>
    </lineage>
</organism>
<feature type="region of interest" description="Disordered" evidence="1">
    <location>
        <begin position="95"/>
        <end position="185"/>
    </location>
</feature>
<protein>
    <submittedName>
        <fullName evidence="2">Uncharacterized protein</fullName>
    </submittedName>
</protein>
<accession>A0A368F8H9</accession>
<reference evidence="2 3" key="1">
    <citation type="submission" date="2014-10" db="EMBL/GenBank/DDBJ databases">
        <title>Draft genome of the hookworm Ancylostoma caninum.</title>
        <authorList>
            <person name="Mitreva M."/>
        </authorList>
    </citation>
    <scope>NUCLEOTIDE SEQUENCE [LARGE SCALE GENOMIC DNA]</scope>
    <source>
        <strain evidence="2 3">Baltimore</strain>
    </source>
</reference>
<evidence type="ECO:0000313" key="3">
    <source>
        <dbReference type="Proteomes" id="UP000252519"/>
    </source>
</evidence>
<dbReference type="OrthoDB" id="5825015at2759"/>
<gene>
    <name evidence="2" type="ORF">ANCCAN_25785</name>
</gene>
<name>A0A368F8H9_ANCCA</name>
<dbReference type="Proteomes" id="UP000252519">
    <property type="component" value="Unassembled WGS sequence"/>
</dbReference>
<comment type="caution">
    <text evidence="2">The sequence shown here is derived from an EMBL/GenBank/DDBJ whole genome shotgun (WGS) entry which is preliminary data.</text>
</comment>
<evidence type="ECO:0000313" key="2">
    <source>
        <dbReference type="EMBL" id="RCN28471.1"/>
    </source>
</evidence>
<proteinExistence type="predicted"/>
<sequence>MGMSQGANILGFGGHRAFGISGNNAGIGLSGTDNVIVGNERVGVDSGLGVGQGRGIDLGSMLQFGNNPSPMHPGGQLGNFLDNVKNFFSSLIPHPAPPPMPVPMPMPPPRRPHRPGPRPRPWDRRSEETFESESEEVVERPQHELVDRPPQELVDRRPQGLIPSQRPHRVGTEGGVGPGNLLDAC</sequence>
<evidence type="ECO:0000256" key="1">
    <source>
        <dbReference type="SAM" id="MobiDB-lite"/>
    </source>
</evidence>
<feature type="compositionally biased region" description="Pro residues" evidence="1">
    <location>
        <begin position="95"/>
        <end position="109"/>
    </location>
</feature>
<feature type="compositionally biased region" description="Basic and acidic residues" evidence="1">
    <location>
        <begin position="137"/>
        <end position="158"/>
    </location>
</feature>